<evidence type="ECO:0000313" key="3">
    <source>
        <dbReference type="Proteomes" id="UP000290439"/>
    </source>
</evidence>
<dbReference type="AlphaFoldDB" id="A0A4U8VYZ7"/>
<sequence length="79" mass="7735">MQTRTVRSVVRGTTATLAVGAALAAGAASAGAAPLTLEPATETSTAQVSEQYTSSGSSTISATVHAKFACVIFTGTLGC</sequence>
<evidence type="ECO:0000313" key="2">
    <source>
        <dbReference type="EMBL" id="VFA98841.1"/>
    </source>
</evidence>
<protein>
    <submittedName>
        <fullName evidence="2">Uncharacterized protein</fullName>
    </submittedName>
</protein>
<reference evidence="2 3" key="1">
    <citation type="submission" date="2019-02" db="EMBL/GenBank/DDBJ databases">
        <authorList>
            <consortium name="Pathogen Informatics"/>
        </authorList>
    </citation>
    <scope>NUCLEOTIDE SEQUENCE [LARGE SCALE GENOMIC DNA]</scope>
    <source>
        <strain evidence="2 3">3012STDY6756504</strain>
    </source>
</reference>
<dbReference type="EMBL" id="LR215973">
    <property type="protein sequence ID" value="VFA98841.1"/>
    <property type="molecule type" value="Genomic_DNA"/>
</dbReference>
<evidence type="ECO:0000256" key="1">
    <source>
        <dbReference type="SAM" id="SignalP"/>
    </source>
</evidence>
<feature type="chain" id="PRO_5020774721" evidence="1">
    <location>
        <begin position="33"/>
        <end position="79"/>
    </location>
</feature>
<feature type="signal peptide" evidence="1">
    <location>
        <begin position="1"/>
        <end position="32"/>
    </location>
</feature>
<name>A0A4U8VYZ7_9NOCA</name>
<keyword evidence="1" id="KW-0732">Signal</keyword>
<dbReference type="RefSeq" id="WP_130917320.1">
    <property type="nucleotide sequence ID" value="NZ_JADLPI010000012.1"/>
</dbReference>
<organism evidence="2 3">
    <name type="scientific">Nocardia cyriacigeorgica</name>
    <dbReference type="NCBI Taxonomy" id="135487"/>
    <lineage>
        <taxon>Bacteria</taxon>
        <taxon>Bacillati</taxon>
        <taxon>Actinomycetota</taxon>
        <taxon>Actinomycetes</taxon>
        <taxon>Mycobacteriales</taxon>
        <taxon>Nocardiaceae</taxon>
        <taxon>Nocardia</taxon>
    </lineage>
</organism>
<dbReference type="Proteomes" id="UP000290439">
    <property type="component" value="Chromosome"/>
</dbReference>
<accession>A0A4U8VYZ7</accession>
<gene>
    <name evidence="2" type="ORF">NCTC10797_02618</name>
</gene>
<proteinExistence type="predicted"/>